<feature type="transmembrane region" description="Helical" evidence="1">
    <location>
        <begin position="35"/>
        <end position="54"/>
    </location>
</feature>
<reference evidence="2" key="1">
    <citation type="journal article" date="2020" name="Nature">
        <title>Giant virus diversity and host interactions through global metagenomics.</title>
        <authorList>
            <person name="Schulz F."/>
            <person name="Roux S."/>
            <person name="Paez-Espino D."/>
            <person name="Jungbluth S."/>
            <person name="Walsh D.A."/>
            <person name="Denef V.J."/>
            <person name="McMahon K.D."/>
            <person name="Konstantinidis K.T."/>
            <person name="Eloe-Fadrosh E.A."/>
            <person name="Kyrpides N.C."/>
            <person name="Woyke T."/>
        </authorList>
    </citation>
    <scope>NUCLEOTIDE SEQUENCE</scope>
    <source>
        <strain evidence="2">GVMAG-M-3300025676-16</strain>
    </source>
</reference>
<keyword evidence="1" id="KW-0472">Membrane</keyword>
<proteinExistence type="predicted"/>
<keyword evidence="1" id="KW-1133">Transmembrane helix</keyword>
<accession>A0A6C0IZ68</accession>
<feature type="transmembrane region" description="Helical" evidence="1">
    <location>
        <begin position="61"/>
        <end position="77"/>
    </location>
</feature>
<keyword evidence="1" id="KW-0812">Transmembrane</keyword>
<organism evidence="2">
    <name type="scientific">viral metagenome</name>
    <dbReference type="NCBI Taxonomy" id="1070528"/>
    <lineage>
        <taxon>unclassified sequences</taxon>
        <taxon>metagenomes</taxon>
        <taxon>organismal metagenomes</taxon>
    </lineage>
</organism>
<dbReference type="AlphaFoldDB" id="A0A6C0IZ68"/>
<evidence type="ECO:0000313" key="2">
    <source>
        <dbReference type="EMBL" id="QHT98651.1"/>
    </source>
</evidence>
<sequence length="85" mass="9746">MHIKCTLASTSYRSNQLILSLALWLYFYGCRKNKIVSLWILIISFSLSLACFALGDLTIKLLLCPFIAWILFAILMNKTEVQTIE</sequence>
<name>A0A6C0IZ68_9ZZZZ</name>
<dbReference type="EMBL" id="MN740294">
    <property type="protein sequence ID" value="QHT98651.1"/>
    <property type="molecule type" value="Genomic_DNA"/>
</dbReference>
<evidence type="ECO:0000256" key="1">
    <source>
        <dbReference type="SAM" id="Phobius"/>
    </source>
</evidence>
<protein>
    <submittedName>
        <fullName evidence="2">Uncharacterized protein</fullName>
    </submittedName>
</protein>